<dbReference type="SUPFAM" id="SSF51261">
    <property type="entry name" value="Duplicated hybrid motif"/>
    <property type="match status" value="1"/>
</dbReference>
<dbReference type="EMBL" id="CDGG01000001">
    <property type="protein sequence ID" value="CEI83890.1"/>
    <property type="molecule type" value="Genomic_DNA"/>
</dbReference>
<organism evidence="2 3">
    <name type="scientific">Oceanobacillus oncorhynchi</name>
    <dbReference type="NCBI Taxonomy" id="545501"/>
    <lineage>
        <taxon>Bacteria</taxon>
        <taxon>Bacillati</taxon>
        <taxon>Bacillota</taxon>
        <taxon>Bacilli</taxon>
        <taxon>Bacillales</taxon>
        <taxon>Bacillaceae</taxon>
        <taxon>Oceanobacillus</taxon>
    </lineage>
</organism>
<dbReference type="InterPro" id="IPR016047">
    <property type="entry name" value="M23ase_b-sheet_dom"/>
</dbReference>
<dbReference type="CDD" id="cd12797">
    <property type="entry name" value="M23_peptidase"/>
    <property type="match status" value="1"/>
</dbReference>
<dbReference type="InterPro" id="IPR011055">
    <property type="entry name" value="Dup_hybrid_motif"/>
</dbReference>
<reference evidence="2 3" key="1">
    <citation type="submission" date="2014-11" db="EMBL/GenBank/DDBJ databases">
        <authorList>
            <person name="Urmite Genomes Urmite Genomes"/>
        </authorList>
    </citation>
    <scope>NUCLEOTIDE SEQUENCE [LARGE SCALE GENOMIC DNA]</scope>
    <source>
        <strain evidence="2 3">Oc5</strain>
    </source>
</reference>
<name>A0A0A1MEU4_9BACI</name>
<dbReference type="Pfam" id="PF01551">
    <property type="entry name" value="Peptidase_M23"/>
    <property type="match status" value="1"/>
</dbReference>
<dbReference type="OrthoDB" id="2986589at2"/>
<keyword evidence="3" id="KW-1185">Reference proteome</keyword>
<dbReference type="Proteomes" id="UP000040453">
    <property type="component" value="Unassembled WGS sequence"/>
</dbReference>
<dbReference type="GO" id="GO:0004222">
    <property type="term" value="F:metalloendopeptidase activity"/>
    <property type="evidence" value="ECO:0007669"/>
    <property type="project" value="TreeGrafter"/>
</dbReference>
<protein>
    <submittedName>
        <fullName evidence="2">Stage IV sporulation protein FA</fullName>
    </submittedName>
</protein>
<dbReference type="InterPro" id="IPR050570">
    <property type="entry name" value="Cell_wall_metabolism_enzyme"/>
</dbReference>
<dbReference type="AlphaFoldDB" id="A0A0A1MEU4"/>
<evidence type="ECO:0000313" key="3">
    <source>
        <dbReference type="Proteomes" id="UP000040453"/>
    </source>
</evidence>
<evidence type="ECO:0000259" key="1">
    <source>
        <dbReference type="Pfam" id="PF01551"/>
    </source>
</evidence>
<dbReference type="RefSeq" id="WP_042534387.1">
    <property type="nucleotide sequence ID" value="NZ_CAXOIH010000007.1"/>
</dbReference>
<proteinExistence type="predicted"/>
<dbReference type="PANTHER" id="PTHR21666:SF274">
    <property type="entry name" value="STAGE IV SPORULATION PROTEIN FA"/>
    <property type="match status" value="1"/>
</dbReference>
<dbReference type="PANTHER" id="PTHR21666">
    <property type="entry name" value="PEPTIDASE-RELATED"/>
    <property type="match status" value="1"/>
</dbReference>
<accession>A0A0A1MEU4</accession>
<gene>
    <name evidence="2" type="primary">spoIVFA</name>
    <name evidence="2" type="ORF">BN997_03815</name>
</gene>
<evidence type="ECO:0000313" key="2">
    <source>
        <dbReference type="EMBL" id="CEI83890.1"/>
    </source>
</evidence>
<sequence length="262" mass="29197">MDKNLKRIRKAIEMRQKAKGLNRTNRSQQEDYLQSNALPEMEESHGFYPSISASHTNSASPENNSRITSIAVKALLSVSLFLGTAFVTEIDRPFMQQPKEWLTSTLTNQFPFAKVNAWYSDAFGAPLSFRPSTVSEEVTNDAGYLPVNGIISEHFHENGQGIYIEPEGEENVAAVQEGIVVFAGNDRSTEKTVKIQHADGTTTQYGFLDSIEVHLYQHIANGQVLGTSGMEMESESSSVFFAIEQENQYIDPEQVILVDQQP</sequence>
<dbReference type="STRING" id="545501.BN997_03815"/>
<dbReference type="Gene3D" id="2.70.70.10">
    <property type="entry name" value="Glucose Permease (Domain IIA)"/>
    <property type="match status" value="1"/>
</dbReference>
<feature type="domain" description="M23ase beta-sheet core" evidence="1">
    <location>
        <begin position="160"/>
        <end position="252"/>
    </location>
</feature>